<comment type="caution">
    <text evidence="2">The sequence shown here is derived from an EMBL/GenBank/DDBJ whole genome shotgun (WGS) entry which is preliminary data.</text>
</comment>
<reference evidence="2" key="2">
    <citation type="submission" date="2020-10" db="EMBL/GenBank/DDBJ databases">
        <title>Mucilaginibacter sp. nov., isolated from soil.</title>
        <authorList>
            <person name="Jeon C.O."/>
        </authorList>
    </citation>
    <scope>NUCLEOTIDE SEQUENCE</scope>
    <source>
        <strain evidence="2">R11</strain>
    </source>
</reference>
<gene>
    <name evidence="2" type="ORF">GSY63_07010</name>
</gene>
<proteinExistence type="predicted"/>
<dbReference type="Pfam" id="PF01381">
    <property type="entry name" value="HTH_3"/>
    <property type="match status" value="1"/>
</dbReference>
<dbReference type="EMBL" id="WWEO01000040">
    <property type="protein sequence ID" value="NCD69100.1"/>
    <property type="molecule type" value="Genomic_DNA"/>
</dbReference>
<dbReference type="PROSITE" id="PS50943">
    <property type="entry name" value="HTH_CROC1"/>
    <property type="match status" value="1"/>
</dbReference>
<dbReference type="InterPro" id="IPR010982">
    <property type="entry name" value="Lambda_DNA-bd_dom_sf"/>
</dbReference>
<organism evidence="2 3">
    <name type="scientific">Mucilaginibacter agri</name>
    <dbReference type="NCBI Taxonomy" id="2695265"/>
    <lineage>
        <taxon>Bacteria</taxon>
        <taxon>Pseudomonadati</taxon>
        <taxon>Bacteroidota</taxon>
        <taxon>Sphingobacteriia</taxon>
        <taxon>Sphingobacteriales</taxon>
        <taxon>Sphingobacteriaceae</taxon>
        <taxon>Mucilaginibacter</taxon>
    </lineage>
</organism>
<accession>A0A966DS18</accession>
<dbReference type="SMART" id="SM00530">
    <property type="entry name" value="HTH_XRE"/>
    <property type="match status" value="1"/>
</dbReference>
<reference evidence="2" key="1">
    <citation type="submission" date="2020-01" db="EMBL/GenBank/DDBJ databases">
        <authorList>
            <person name="Seo Y.L."/>
        </authorList>
    </citation>
    <scope>NUCLEOTIDE SEQUENCE</scope>
    <source>
        <strain evidence="2">R11</strain>
    </source>
</reference>
<dbReference type="RefSeq" id="WP_166585079.1">
    <property type="nucleotide sequence ID" value="NZ_WWEO01000040.1"/>
</dbReference>
<dbReference type="Proteomes" id="UP000638732">
    <property type="component" value="Unassembled WGS sequence"/>
</dbReference>
<evidence type="ECO:0000313" key="3">
    <source>
        <dbReference type="Proteomes" id="UP000638732"/>
    </source>
</evidence>
<name>A0A966DS18_9SPHI</name>
<evidence type="ECO:0000259" key="1">
    <source>
        <dbReference type="PROSITE" id="PS50943"/>
    </source>
</evidence>
<dbReference type="AlphaFoldDB" id="A0A966DS18"/>
<protein>
    <submittedName>
        <fullName evidence="2">Helix-turn-helix domain-containing protein</fullName>
    </submittedName>
</protein>
<dbReference type="CDD" id="cd00093">
    <property type="entry name" value="HTH_XRE"/>
    <property type="match status" value="1"/>
</dbReference>
<dbReference type="InterPro" id="IPR001387">
    <property type="entry name" value="Cro/C1-type_HTH"/>
</dbReference>
<dbReference type="SUPFAM" id="SSF47413">
    <property type="entry name" value="lambda repressor-like DNA-binding domains"/>
    <property type="match status" value="1"/>
</dbReference>
<evidence type="ECO:0000313" key="2">
    <source>
        <dbReference type="EMBL" id="NCD69100.1"/>
    </source>
</evidence>
<dbReference type="Gene3D" id="1.10.260.40">
    <property type="entry name" value="lambda repressor-like DNA-binding domains"/>
    <property type="match status" value="1"/>
</dbReference>
<dbReference type="GO" id="GO:0003677">
    <property type="term" value="F:DNA binding"/>
    <property type="evidence" value="ECO:0007669"/>
    <property type="project" value="InterPro"/>
</dbReference>
<sequence length="170" mass="19503">MECNRGNFGRNVKLARTALNLSQKDLATILNLAKTTINNIETGKESVADDILRIVYQFLGFTKRKLESSDFSIDSNYRERLIQKYGNKSQYRILLKPPGIKFAIENYLLKTNILDTPVERIVILDYFESKGWSYHPGSVSNSLSELSNFIKIEWSTVKGNTRLYSKKALK</sequence>
<keyword evidence="3" id="KW-1185">Reference proteome</keyword>
<feature type="domain" description="HTH cro/C1-type" evidence="1">
    <location>
        <begin position="12"/>
        <end position="66"/>
    </location>
</feature>